<dbReference type="Proteomes" id="UP001055879">
    <property type="component" value="Linkage Group LG02"/>
</dbReference>
<gene>
    <name evidence="1" type="ORF">L6452_04995</name>
</gene>
<organism evidence="1 2">
    <name type="scientific">Arctium lappa</name>
    <name type="common">Greater burdock</name>
    <name type="synonym">Lappa major</name>
    <dbReference type="NCBI Taxonomy" id="4217"/>
    <lineage>
        <taxon>Eukaryota</taxon>
        <taxon>Viridiplantae</taxon>
        <taxon>Streptophyta</taxon>
        <taxon>Embryophyta</taxon>
        <taxon>Tracheophyta</taxon>
        <taxon>Spermatophyta</taxon>
        <taxon>Magnoliopsida</taxon>
        <taxon>eudicotyledons</taxon>
        <taxon>Gunneridae</taxon>
        <taxon>Pentapetalae</taxon>
        <taxon>asterids</taxon>
        <taxon>campanulids</taxon>
        <taxon>Asterales</taxon>
        <taxon>Asteraceae</taxon>
        <taxon>Carduoideae</taxon>
        <taxon>Cardueae</taxon>
        <taxon>Arctiinae</taxon>
        <taxon>Arctium</taxon>
    </lineage>
</organism>
<accession>A0ACB9EFS8</accession>
<comment type="caution">
    <text evidence="1">The sequence shown here is derived from an EMBL/GenBank/DDBJ whole genome shotgun (WGS) entry which is preliminary data.</text>
</comment>
<evidence type="ECO:0000313" key="1">
    <source>
        <dbReference type="EMBL" id="KAI3757458.1"/>
    </source>
</evidence>
<reference evidence="2" key="1">
    <citation type="journal article" date="2022" name="Mol. Ecol. Resour.">
        <title>The genomes of chicory, endive, great burdock and yacon provide insights into Asteraceae palaeo-polyploidization history and plant inulin production.</title>
        <authorList>
            <person name="Fan W."/>
            <person name="Wang S."/>
            <person name="Wang H."/>
            <person name="Wang A."/>
            <person name="Jiang F."/>
            <person name="Liu H."/>
            <person name="Zhao H."/>
            <person name="Xu D."/>
            <person name="Zhang Y."/>
        </authorList>
    </citation>
    <scope>NUCLEOTIDE SEQUENCE [LARGE SCALE GENOMIC DNA]</scope>
    <source>
        <strain evidence="2">cv. Niubang</strain>
    </source>
</reference>
<sequence length="85" mass="9505">MGQWRNGILSSSVEATSSATEPPGALVLGSSRTKRPNILNRFKRCHVGLNIVDKHYSAPTPIQIQITWILFFSSFLLLLPQLKKK</sequence>
<proteinExistence type="predicted"/>
<protein>
    <submittedName>
        <fullName evidence="1">Uncharacterized protein</fullName>
    </submittedName>
</protein>
<keyword evidence="2" id="KW-1185">Reference proteome</keyword>
<reference evidence="1 2" key="2">
    <citation type="journal article" date="2022" name="Mol. Ecol. Resour.">
        <title>The genomes of chicory, endive, great burdock and yacon provide insights into Asteraceae paleo-polyploidization history and plant inulin production.</title>
        <authorList>
            <person name="Fan W."/>
            <person name="Wang S."/>
            <person name="Wang H."/>
            <person name="Wang A."/>
            <person name="Jiang F."/>
            <person name="Liu H."/>
            <person name="Zhao H."/>
            <person name="Xu D."/>
            <person name="Zhang Y."/>
        </authorList>
    </citation>
    <scope>NUCLEOTIDE SEQUENCE [LARGE SCALE GENOMIC DNA]</scope>
    <source>
        <strain evidence="2">cv. Niubang</strain>
    </source>
</reference>
<name>A0ACB9EFS8_ARCLA</name>
<evidence type="ECO:0000313" key="2">
    <source>
        <dbReference type="Proteomes" id="UP001055879"/>
    </source>
</evidence>
<dbReference type="EMBL" id="CM042048">
    <property type="protein sequence ID" value="KAI3757458.1"/>
    <property type="molecule type" value="Genomic_DNA"/>
</dbReference>